<evidence type="ECO:0000313" key="3">
    <source>
        <dbReference type="Proteomes" id="UP000232720"/>
    </source>
</evidence>
<keyword evidence="3" id="KW-1185">Reference proteome</keyword>
<organismHost>
    <name type="scientific">Adoxophyes honmai</name>
    <name type="common">Smaller tea tortrix moth</name>
    <dbReference type="NCBI Taxonomy" id="85585"/>
</organismHost>
<dbReference type="GeneID" id="1485737"/>
<organism evidence="2 3">
    <name type="scientific">Adoxophyes honmai nucleopolyhedrovirus</name>
    <dbReference type="NCBI Taxonomy" id="224399"/>
    <lineage>
        <taxon>Viruses</taxon>
        <taxon>Viruses incertae sedis</taxon>
        <taxon>Naldaviricetes</taxon>
        <taxon>Lefavirales</taxon>
        <taxon>Baculoviridae</taxon>
        <taxon>Alphabaculovirus</taxon>
        <taxon>Alphabaculovirus adhonmai</taxon>
    </lineage>
</organism>
<dbReference type="KEGG" id="vg:1485737"/>
<dbReference type="RefSeq" id="NP_818768.1">
    <property type="nucleotide sequence ID" value="NC_004690.1"/>
</dbReference>
<accession>Q80LH5</accession>
<dbReference type="EMBL" id="AP006270">
    <property type="protein sequence ID" value="BAC67372.1"/>
    <property type="molecule type" value="Genomic_DNA"/>
</dbReference>
<protein>
    <submittedName>
        <fullName evidence="2">Uncharacterized protein</fullName>
    </submittedName>
</protein>
<name>Q80LH5_NPVAH</name>
<feature type="coiled-coil region" evidence="1">
    <location>
        <begin position="47"/>
        <end position="95"/>
    </location>
</feature>
<keyword evidence="1" id="KW-0175">Coiled coil</keyword>
<evidence type="ECO:0000256" key="1">
    <source>
        <dbReference type="SAM" id="Coils"/>
    </source>
</evidence>
<proteinExistence type="predicted"/>
<reference evidence="2 3" key="1">
    <citation type="journal article" date="2003" name="Virology">
        <title>Genome sequence and organization of a nucleopolyhedrovirus isolated from the smaller tea tortrix, Adoxophyes honmai.</title>
        <authorList>
            <person name="Nakai M."/>
            <person name="Goto C."/>
            <person name="Kang W."/>
            <person name="Shikata M."/>
            <person name="Luque T."/>
            <person name="Kunimi Y."/>
        </authorList>
    </citation>
    <scope>NUCLEOTIDE SEQUENCE [LARGE SCALE GENOMIC DNA]</scope>
    <source>
        <strain evidence="2 3">ADN001</strain>
    </source>
</reference>
<dbReference type="Proteomes" id="UP000232720">
    <property type="component" value="Genome"/>
</dbReference>
<evidence type="ECO:0000313" key="2">
    <source>
        <dbReference type="EMBL" id="BAC67372.1"/>
    </source>
</evidence>
<sequence>MFPNEFHLSSTNCLVMSTLRNKTLIKNMCENKDVNKQDCLPISITNLKKIETALKVLENINLKLKLKNEKQTELIDKLKEEKERQENKIQLLRQSLVDTMSAHRFMYVVRKNNVITFYTKGCLIADKVDLIVYKLSDKPNIDRLLCTELAKSKYTEEELQVKNDSLHFCNETLAEEYAKLLKRILSH</sequence>